<evidence type="ECO:0000313" key="1">
    <source>
        <dbReference type="EMBL" id="KAI8436035.1"/>
    </source>
</evidence>
<proteinExistence type="predicted"/>
<comment type="caution">
    <text evidence="1">The sequence shown here is derived from an EMBL/GenBank/DDBJ whole genome shotgun (WGS) entry which is preliminary data.</text>
</comment>
<gene>
    <name evidence="1" type="ORF">MSG28_004162</name>
</gene>
<sequence>MGGEWTFIIAPVEKVLKDCPSQVTTKGIKVTWPASSSEENVTSNPLCYRYENLITRNCNGTRWEPSLRKLEPCLQISNYFDLLKCPPGHQSISAESDYCYQINSPSAWDYPCYKSGSASVITDLTDNDIVTLLDSLNATNNIKYFWLPAQRIKLYNPVVWHIPGPNWGRVIETRNKEILRMRTSLSKNCLQLDVHQRTITTEQCNKSLPSLCIYVNDLRYPESCPDGYHGFRFMPDDGTCYGIEQSDDVGLTYEEFVKKKCPKPMGGNELERFIFSKIAGLSVLNDSWCWFRIEPHTDTTPSSVQLSNDGNASAVSEVMVQSLQGIINSSGTLSLRRTSTLLPCMACEVEMTFKQTEFILDYDEIENKLHLTVYYPVGLWKYDVNDTGVQCFSNAKGFVKVVDVNEEPFFKVRISRQSSEINSGDAEKIVYEIDPVTYRAAQYWCEGHTKNYSLVKTEKLIVSPNSNEEHVFAIVIKKKHYTINDDEPDMSDLISNVTEIFDANTVLVMDILEFSIGHMLILLHLHVAISNNFDDKASNVEDTFFNLKEKAEVEFPKYNYTLVNISSSIYCLPTTSNDALALNWEMTPIGHIAAPKQFCLQANGLPVKRHCYGSYLLGSLWGDVEGSCDTNYVPSSTTKFLFDFVKGNMPDNDTTSFLTNGLEFVLSDVGVIIPADIYYLSMSLQHVLHLAETNQSVDMGDIQNIAWVMDRVMSLDQSYLWLSQTLNSTNVILDSVNDIIEHLVEEHTKTQQWRHSSYLLAVEPQFVVQISYPKRNNITGIVLIRNTDSDNFTSMTIQPLFQNTTLSDVLSIENLEIATWLSNQIIDSLERTSNVSTRDLNDNEELHIVINVFYNDAVFPELEEYGLQPPCFHLGDKKRAQKYFCTYQQQLHYL</sequence>
<dbReference type="EMBL" id="CM046106">
    <property type="protein sequence ID" value="KAI8436035.1"/>
    <property type="molecule type" value="Genomic_DNA"/>
</dbReference>
<evidence type="ECO:0000313" key="2">
    <source>
        <dbReference type="Proteomes" id="UP001064048"/>
    </source>
</evidence>
<name>A0ACC0KIG6_CHOFU</name>
<keyword evidence="2" id="KW-1185">Reference proteome</keyword>
<accession>A0ACC0KIG6</accession>
<dbReference type="Proteomes" id="UP001064048">
    <property type="component" value="Chromosome 6"/>
</dbReference>
<protein>
    <submittedName>
        <fullName evidence="1">Uncharacterized protein</fullName>
    </submittedName>
</protein>
<organism evidence="1 2">
    <name type="scientific">Choristoneura fumiferana</name>
    <name type="common">Spruce budworm moth</name>
    <name type="synonym">Archips fumiferana</name>
    <dbReference type="NCBI Taxonomy" id="7141"/>
    <lineage>
        <taxon>Eukaryota</taxon>
        <taxon>Metazoa</taxon>
        <taxon>Ecdysozoa</taxon>
        <taxon>Arthropoda</taxon>
        <taxon>Hexapoda</taxon>
        <taxon>Insecta</taxon>
        <taxon>Pterygota</taxon>
        <taxon>Neoptera</taxon>
        <taxon>Endopterygota</taxon>
        <taxon>Lepidoptera</taxon>
        <taxon>Glossata</taxon>
        <taxon>Ditrysia</taxon>
        <taxon>Tortricoidea</taxon>
        <taxon>Tortricidae</taxon>
        <taxon>Tortricinae</taxon>
        <taxon>Choristoneura</taxon>
    </lineage>
</organism>
<reference evidence="1 2" key="1">
    <citation type="journal article" date="2022" name="Genome Biol. Evol.">
        <title>The Spruce Budworm Genome: Reconstructing the Evolutionary History of Antifreeze Proteins.</title>
        <authorList>
            <person name="Beliveau C."/>
            <person name="Gagne P."/>
            <person name="Picq S."/>
            <person name="Vernygora O."/>
            <person name="Keeling C.I."/>
            <person name="Pinkney K."/>
            <person name="Doucet D."/>
            <person name="Wen F."/>
            <person name="Johnston J.S."/>
            <person name="Maaroufi H."/>
            <person name="Boyle B."/>
            <person name="Laroche J."/>
            <person name="Dewar K."/>
            <person name="Juretic N."/>
            <person name="Blackburn G."/>
            <person name="Nisole A."/>
            <person name="Brunet B."/>
            <person name="Brandao M."/>
            <person name="Lumley L."/>
            <person name="Duan J."/>
            <person name="Quan G."/>
            <person name="Lucarotti C.J."/>
            <person name="Roe A.D."/>
            <person name="Sperling F.A.H."/>
            <person name="Levesque R.C."/>
            <person name="Cusson M."/>
        </authorList>
    </citation>
    <scope>NUCLEOTIDE SEQUENCE [LARGE SCALE GENOMIC DNA]</scope>
    <source>
        <strain evidence="1">Glfc:IPQL:Cfum</strain>
    </source>
</reference>